<feature type="compositionally biased region" description="Low complexity" evidence="1">
    <location>
        <begin position="194"/>
        <end position="219"/>
    </location>
</feature>
<accession>A0A7J3Y116</accession>
<keyword evidence="2" id="KW-0812">Transmembrane</keyword>
<keyword evidence="2" id="KW-1133">Transmembrane helix</keyword>
<feature type="transmembrane region" description="Helical" evidence="2">
    <location>
        <begin position="235"/>
        <end position="258"/>
    </location>
</feature>
<sequence length="262" mass="27926">MRFYIPLLILLATILLASTIPVESQRVSSTNIQITYDPLAKSGIVVYDIYFEQPATTPVNLTVTLIPGSNMTILNVTSLEGVPLLYYYDNQSNTLSTLLNNTSGVVITYLAGDLMTMLVPGSYYMTLDTTSIPGAVSIDINIPGLYNASCIGLKCSTTLDFSSNITKIHVEGKGSLIMTLTLYTPYTLPVTTATPTTSSTTSTTSLGATTTPQYTTSTTQVPGTVQSPGIQISTLPVNLLITIVAVLLVGAVIILLLVRKRA</sequence>
<evidence type="ECO:0000313" key="3">
    <source>
        <dbReference type="EMBL" id="HHP68505.1"/>
    </source>
</evidence>
<name>A0A7J3Y116_9CREN</name>
<evidence type="ECO:0000256" key="1">
    <source>
        <dbReference type="SAM" id="MobiDB-lite"/>
    </source>
</evidence>
<protein>
    <submittedName>
        <fullName evidence="3">Uncharacterized protein</fullName>
    </submittedName>
</protein>
<evidence type="ECO:0000256" key="2">
    <source>
        <dbReference type="SAM" id="Phobius"/>
    </source>
</evidence>
<dbReference type="EMBL" id="DRYK01000089">
    <property type="protein sequence ID" value="HHP68505.1"/>
    <property type="molecule type" value="Genomic_DNA"/>
</dbReference>
<feature type="region of interest" description="Disordered" evidence="1">
    <location>
        <begin position="194"/>
        <end position="220"/>
    </location>
</feature>
<organism evidence="3">
    <name type="scientific">Thermogladius calderae</name>
    <dbReference type="NCBI Taxonomy" id="1200300"/>
    <lineage>
        <taxon>Archaea</taxon>
        <taxon>Thermoproteota</taxon>
        <taxon>Thermoprotei</taxon>
        <taxon>Desulfurococcales</taxon>
        <taxon>Desulfurococcaceae</taxon>
        <taxon>Thermogladius</taxon>
    </lineage>
</organism>
<reference evidence="3" key="1">
    <citation type="journal article" date="2020" name="mSystems">
        <title>Genome- and Community-Level Interaction Insights into Carbon Utilization and Element Cycling Functions of Hydrothermarchaeota in Hydrothermal Sediment.</title>
        <authorList>
            <person name="Zhou Z."/>
            <person name="Liu Y."/>
            <person name="Xu W."/>
            <person name="Pan J."/>
            <person name="Luo Z.H."/>
            <person name="Li M."/>
        </authorList>
    </citation>
    <scope>NUCLEOTIDE SEQUENCE [LARGE SCALE GENOMIC DNA]</scope>
    <source>
        <strain evidence="3">SpSt-110</strain>
    </source>
</reference>
<dbReference type="AlphaFoldDB" id="A0A7J3Y116"/>
<comment type="caution">
    <text evidence="3">The sequence shown here is derived from an EMBL/GenBank/DDBJ whole genome shotgun (WGS) entry which is preliminary data.</text>
</comment>
<gene>
    <name evidence="3" type="ORF">ENM60_06990</name>
</gene>
<keyword evidence="2" id="KW-0472">Membrane</keyword>
<proteinExistence type="predicted"/>